<proteinExistence type="predicted"/>
<name>A0A6G0GNI9_PHOVU</name>
<dbReference type="Proteomes" id="UP000437380">
    <property type="component" value="Unassembled WGS sequence"/>
</dbReference>
<evidence type="ECO:0000313" key="5">
    <source>
        <dbReference type="EMBL" id="KAB6452561.1"/>
    </source>
</evidence>
<accession>A0A6G0GNI9</accession>
<dbReference type="EMBL" id="WCZY01000023">
    <property type="protein sequence ID" value="KAB6690231.1"/>
    <property type="molecule type" value="Genomic_DNA"/>
</dbReference>
<evidence type="ECO:0000313" key="9">
    <source>
        <dbReference type="EMBL" id="KAB6697792.1"/>
    </source>
</evidence>
<dbReference type="EMBL" id="WDAG01000023">
    <property type="protein sequence ID" value="KAB6657171.1"/>
    <property type="molecule type" value="Genomic_DNA"/>
</dbReference>
<gene>
    <name evidence="9" type="ORF">GAY17_16365</name>
    <name evidence="6" type="ORF">GAZ06_11665</name>
    <name evidence="5" type="ORF">GAZ09_11715</name>
    <name evidence="7" type="ORF">GAZ76_16885</name>
    <name evidence="8" type="ORF">GAZ92_15255</name>
</gene>
<comment type="caution">
    <text evidence="5">The sequence shown here is derived from an EMBL/GenBank/DDBJ whole genome shotgun (WGS) entry which is preliminary data.</text>
</comment>
<dbReference type="AlphaFoldDB" id="A0A6G0GNI9"/>
<dbReference type="PROSITE" id="PS00198">
    <property type="entry name" value="4FE4S_FER_1"/>
    <property type="match status" value="1"/>
</dbReference>
<dbReference type="InterPro" id="IPR017900">
    <property type="entry name" value="4Fe4S_Fe_S_CS"/>
</dbReference>
<dbReference type="EMBL" id="WDBY01000020">
    <property type="protein sequence ID" value="KAB6477375.1"/>
    <property type="molecule type" value="Genomic_DNA"/>
</dbReference>
<dbReference type="InterPro" id="IPR052977">
    <property type="entry name" value="Polyferredoxin-like_ET"/>
</dbReference>
<evidence type="ECO:0000313" key="6">
    <source>
        <dbReference type="EMBL" id="KAB6477375.1"/>
    </source>
</evidence>
<evidence type="ECO:0000313" key="7">
    <source>
        <dbReference type="EMBL" id="KAB6657171.1"/>
    </source>
</evidence>
<organism evidence="5 14">
    <name type="scientific">Phocaeicola vulgatus</name>
    <name type="common">Bacteroides vulgatus</name>
    <dbReference type="NCBI Taxonomy" id="821"/>
    <lineage>
        <taxon>Bacteria</taxon>
        <taxon>Pseudomonadati</taxon>
        <taxon>Bacteroidota</taxon>
        <taxon>Bacteroidia</taxon>
        <taxon>Bacteroidales</taxon>
        <taxon>Bacteroidaceae</taxon>
        <taxon>Phocaeicola</taxon>
    </lineage>
</organism>
<evidence type="ECO:0000313" key="14">
    <source>
        <dbReference type="Proteomes" id="UP000483142"/>
    </source>
</evidence>
<keyword evidence="3" id="KW-0411">Iron-sulfur</keyword>
<dbReference type="EMBL" id="WDBZ01000021">
    <property type="protein sequence ID" value="KAB6452561.1"/>
    <property type="molecule type" value="Genomic_DNA"/>
</dbReference>
<sequence length="377" mass="43095">MIKLNKPSDCCGCTACASVCSHNAITMKPDALGFLYPVVDKNKCVDCGLCEAICPFNEHYDTSLNFEVPIVYGARHKDINEVMQSRSGAVFVAISDFILDSGGVVYGVCYSSQFKIIHKRANNKVERDEFRGSKYVQSDLIGVFRNIKNDLKSGLRVLFVGTGCQVAGLKNFVGAKLGRNLFLVDIVCHGVVSPNIWRDYISYLESQRQKKIVSFNFRDKITFGWSAHRETYKYEGKDETMVSNYHLYNKIYFRKSCSSCHFCNTKRVGDVTLADFWGWQKQRVALKDDDRGLNLVLINTPKGKTLFKSVMNDLIAFEVNNDSYLQPNLKHPTPIHPFRDLMETDYIKKGFKYVFFHDYDSPTLADRVRRYIGKKLQ</sequence>
<evidence type="ECO:0000313" key="13">
    <source>
        <dbReference type="Proteomes" id="UP000470952"/>
    </source>
</evidence>
<dbReference type="EMBL" id="WCZV01000024">
    <property type="protein sequence ID" value="KAB6697792.1"/>
    <property type="molecule type" value="Genomic_DNA"/>
</dbReference>
<dbReference type="Pfam" id="PF12838">
    <property type="entry name" value="Fer4_7"/>
    <property type="match status" value="1"/>
</dbReference>
<dbReference type="InterPro" id="IPR007525">
    <property type="entry name" value="FrhB_FdhB_C"/>
</dbReference>
<dbReference type="GO" id="GO:0046872">
    <property type="term" value="F:metal ion binding"/>
    <property type="evidence" value="ECO:0007669"/>
    <property type="project" value="UniProtKB-KW"/>
</dbReference>
<dbReference type="PANTHER" id="PTHR43193">
    <property type="match status" value="1"/>
</dbReference>
<evidence type="ECO:0000313" key="12">
    <source>
        <dbReference type="Proteomes" id="UP000470777"/>
    </source>
</evidence>
<dbReference type="SUPFAM" id="SSF54862">
    <property type="entry name" value="4Fe-4S ferredoxins"/>
    <property type="match status" value="1"/>
</dbReference>
<dbReference type="PANTHER" id="PTHR43193:SF2">
    <property type="entry name" value="POLYFERREDOXIN PROTEIN FWDF"/>
    <property type="match status" value="1"/>
</dbReference>
<evidence type="ECO:0000256" key="1">
    <source>
        <dbReference type="ARBA" id="ARBA00022723"/>
    </source>
</evidence>
<evidence type="ECO:0000313" key="8">
    <source>
        <dbReference type="EMBL" id="KAB6690231.1"/>
    </source>
</evidence>
<dbReference type="GO" id="GO:0051536">
    <property type="term" value="F:iron-sulfur cluster binding"/>
    <property type="evidence" value="ECO:0007669"/>
    <property type="project" value="UniProtKB-KW"/>
</dbReference>
<dbReference type="Proteomes" id="UP000470952">
    <property type="component" value="Unassembled WGS sequence"/>
</dbReference>
<evidence type="ECO:0000256" key="2">
    <source>
        <dbReference type="ARBA" id="ARBA00023004"/>
    </source>
</evidence>
<dbReference type="InterPro" id="IPR017896">
    <property type="entry name" value="4Fe4S_Fe-S-bd"/>
</dbReference>
<reference evidence="10 11" key="1">
    <citation type="journal article" date="2019" name="Nat. Med.">
        <title>A library of human gut bacterial isolates paired with longitudinal multiomics data enables mechanistic microbiome research.</title>
        <authorList>
            <person name="Poyet M."/>
            <person name="Groussin M."/>
            <person name="Gibbons S.M."/>
            <person name="Avila-Pacheco J."/>
            <person name="Jiang X."/>
            <person name="Kearney S.M."/>
            <person name="Perrotta A.R."/>
            <person name="Berdy B."/>
            <person name="Zhao S."/>
            <person name="Lieberman T.D."/>
            <person name="Swanson P.K."/>
            <person name="Smith M."/>
            <person name="Roesemann S."/>
            <person name="Alexander J.E."/>
            <person name="Rich S.A."/>
            <person name="Livny J."/>
            <person name="Vlamakis H."/>
            <person name="Clish C."/>
            <person name="Bullock K."/>
            <person name="Deik A."/>
            <person name="Scott J."/>
            <person name="Pierce K.A."/>
            <person name="Xavier R.J."/>
            <person name="Alm E.J."/>
        </authorList>
    </citation>
    <scope>NUCLEOTIDE SEQUENCE [LARGE SCALE GENOMIC DNA]</scope>
    <source>
        <strain evidence="6 11">BIOML-A140</strain>
        <strain evidence="5 14">BIOML-A141</strain>
        <strain evidence="9 10">BIOML-A82</strain>
        <strain evidence="8 12">BIOML-A85</strain>
        <strain evidence="7 13">BIOML-A93</strain>
    </source>
</reference>
<dbReference type="Gene3D" id="3.30.70.20">
    <property type="match status" value="1"/>
</dbReference>
<evidence type="ECO:0000313" key="11">
    <source>
        <dbReference type="Proteomes" id="UP000468344"/>
    </source>
</evidence>
<dbReference type="PROSITE" id="PS51379">
    <property type="entry name" value="4FE4S_FER_2"/>
    <property type="match status" value="2"/>
</dbReference>
<protein>
    <submittedName>
        <fullName evidence="5">4Fe-4S dicluster domain-containing protein</fullName>
    </submittedName>
</protein>
<dbReference type="Proteomes" id="UP000470777">
    <property type="component" value="Unassembled WGS sequence"/>
</dbReference>
<dbReference type="Proteomes" id="UP000468344">
    <property type="component" value="Unassembled WGS sequence"/>
</dbReference>
<keyword evidence="2" id="KW-0408">Iron</keyword>
<dbReference type="RefSeq" id="WP_130085351.1">
    <property type="nucleotide sequence ID" value="NZ_JAHPXE010000011.1"/>
</dbReference>
<dbReference type="Pfam" id="PF04432">
    <property type="entry name" value="FrhB_FdhB_C"/>
    <property type="match status" value="1"/>
</dbReference>
<keyword evidence="1" id="KW-0479">Metal-binding</keyword>
<dbReference type="Proteomes" id="UP000483142">
    <property type="component" value="Unassembled WGS sequence"/>
</dbReference>
<evidence type="ECO:0000313" key="10">
    <source>
        <dbReference type="Proteomes" id="UP000437380"/>
    </source>
</evidence>
<evidence type="ECO:0000256" key="3">
    <source>
        <dbReference type="ARBA" id="ARBA00023014"/>
    </source>
</evidence>
<feature type="domain" description="4Fe-4S ferredoxin-type" evidence="4">
    <location>
        <begin position="1"/>
        <end position="30"/>
    </location>
</feature>
<evidence type="ECO:0000259" key="4">
    <source>
        <dbReference type="PROSITE" id="PS51379"/>
    </source>
</evidence>
<feature type="domain" description="4Fe-4S ferredoxin-type" evidence="4">
    <location>
        <begin position="35"/>
        <end position="65"/>
    </location>
</feature>